<gene>
    <name evidence="8" type="ORF">IV203_007714</name>
</gene>
<sequence>MIERQGGVVFRQFRGGGGGGTIRDASLPRPKNVLVSLVVTLQSRILDLNRFVGNDPKRCWTVLLAAIVLDTVSTVTMKRAQQKQSLALLLSAYTGYFLSLSSLVMAIQAIDIGVAYAVWAALGTAVVSTVGIIWFGERNDATKILCLSMIVLGVVGLEMSSS</sequence>
<dbReference type="GO" id="GO:0022857">
    <property type="term" value="F:transmembrane transporter activity"/>
    <property type="evidence" value="ECO:0007669"/>
    <property type="project" value="InterPro"/>
</dbReference>
<evidence type="ECO:0000256" key="5">
    <source>
        <dbReference type="ARBA" id="ARBA00022989"/>
    </source>
</evidence>
<reference evidence="8" key="2">
    <citation type="submission" date="2021-04" db="EMBL/GenBank/DDBJ databases">
        <authorList>
            <person name="Podell S."/>
        </authorList>
    </citation>
    <scope>NUCLEOTIDE SEQUENCE</scope>
    <source>
        <strain evidence="8">Hildebrandi</strain>
    </source>
</reference>
<dbReference type="PANTHER" id="PTHR30561">
    <property type="entry name" value="SMR FAMILY PROTON-DEPENDENT DRUG EFFLUX TRANSPORTER SUGE"/>
    <property type="match status" value="1"/>
</dbReference>
<dbReference type="Pfam" id="PF00893">
    <property type="entry name" value="Multi_Drug_Res"/>
    <property type="match status" value="1"/>
</dbReference>
<keyword evidence="9" id="KW-1185">Reference proteome</keyword>
<protein>
    <submittedName>
        <fullName evidence="8">Small multidrug Resistance domain containing protein</fullName>
    </submittedName>
</protein>
<evidence type="ECO:0000256" key="2">
    <source>
        <dbReference type="ARBA" id="ARBA00022448"/>
    </source>
</evidence>
<evidence type="ECO:0000313" key="8">
    <source>
        <dbReference type="EMBL" id="KAG7351666.1"/>
    </source>
</evidence>
<keyword evidence="5 7" id="KW-1133">Transmembrane helix</keyword>
<evidence type="ECO:0000256" key="6">
    <source>
        <dbReference type="ARBA" id="ARBA00023136"/>
    </source>
</evidence>
<organism evidence="8 9">
    <name type="scientific">Nitzschia inconspicua</name>
    <dbReference type="NCBI Taxonomy" id="303405"/>
    <lineage>
        <taxon>Eukaryota</taxon>
        <taxon>Sar</taxon>
        <taxon>Stramenopiles</taxon>
        <taxon>Ochrophyta</taxon>
        <taxon>Bacillariophyta</taxon>
        <taxon>Bacillariophyceae</taxon>
        <taxon>Bacillariophycidae</taxon>
        <taxon>Bacillariales</taxon>
        <taxon>Bacillariaceae</taxon>
        <taxon>Nitzschia</taxon>
    </lineage>
</organism>
<comment type="caution">
    <text evidence="8">The sequence shown here is derived from an EMBL/GenBank/DDBJ whole genome shotgun (WGS) entry which is preliminary data.</text>
</comment>
<evidence type="ECO:0000313" key="9">
    <source>
        <dbReference type="Proteomes" id="UP000693970"/>
    </source>
</evidence>
<dbReference type="OrthoDB" id="195543at2759"/>
<keyword evidence="4 7" id="KW-0812">Transmembrane</keyword>
<feature type="transmembrane region" description="Helical" evidence="7">
    <location>
        <begin position="116"/>
        <end position="135"/>
    </location>
</feature>
<dbReference type="AlphaFoldDB" id="A0A9K3KXW7"/>
<evidence type="ECO:0000256" key="4">
    <source>
        <dbReference type="ARBA" id="ARBA00022692"/>
    </source>
</evidence>
<accession>A0A9K3KXW7</accession>
<keyword evidence="3" id="KW-1003">Cell membrane</keyword>
<evidence type="ECO:0000256" key="7">
    <source>
        <dbReference type="SAM" id="Phobius"/>
    </source>
</evidence>
<keyword evidence="2" id="KW-0813">Transport</keyword>
<comment type="subcellular location">
    <subcellularLocation>
        <location evidence="1">Cell membrane</location>
        <topology evidence="1">Multi-pass membrane protein</topology>
    </subcellularLocation>
</comment>
<dbReference type="InterPro" id="IPR000390">
    <property type="entry name" value="Small_drug/metabolite_transptr"/>
</dbReference>
<dbReference type="Proteomes" id="UP000693970">
    <property type="component" value="Unassembled WGS sequence"/>
</dbReference>
<proteinExistence type="predicted"/>
<dbReference type="GO" id="GO:0005886">
    <property type="term" value="C:plasma membrane"/>
    <property type="evidence" value="ECO:0007669"/>
    <property type="project" value="UniProtKB-SubCell"/>
</dbReference>
<evidence type="ECO:0000256" key="1">
    <source>
        <dbReference type="ARBA" id="ARBA00004651"/>
    </source>
</evidence>
<evidence type="ECO:0000256" key="3">
    <source>
        <dbReference type="ARBA" id="ARBA00022475"/>
    </source>
</evidence>
<feature type="transmembrane region" description="Helical" evidence="7">
    <location>
        <begin position="86"/>
        <end position="110"/>
    </location>
</feature>
<dbReference type="InterPro" id="IPR045324">
    <property type="entry name" value="Small_multidrug_res"/>
</dbReference>
<name>A0A9K3KXW7_9STRA</name>
<keyword evidence="6 7" id="KW-0472">Membrane</keyword>
<dbReference type="EMBL" id="JAGRRH010000017">
    <property type="protein sequence ID" value="KAG7351666.1"/>
    <property type="molecule type" value="Genomic_DNA"/>
</dbReference>
<dbReference type="PANTHER" id="PTHR30561:SF1">
    <property type="entry name" value="MULTIDRUG TRANSPORTER EMRE"/>
    <property type="match status" value="1"/>
</dbReference>
<reference evidence="8" key="1">
    <citation type="journal article" date="2021" name="Sci. Rep.">
        <title>Diploid genomic architecture of Nitzschia inconspicua, an elite biomass production diatom.</title>
        <authorList>
            <person name="Oliver A."/>
            <person name="Podell S."/>
            <person name="Pinowska A."/>
            <person name="Traller J.C."/>
            <person name="Smith S.R."/>
            <person name="McClure R."/>
            <person name="Beliaev A."/>
            <person name="Bohutskyi P."/>
            <person name="Hill E.A."/>
            <person name="Rabines A."/>
            <person name="Zheng H."/>
            <person name="Allen L.Z."/>
            <person name="Kuo A."/>
            <person name="Grigoriev I.V."/>
            <person name="Allen A.E."/>
            <person name="Hazlebeck D."/>
            <person name="Allen E.E."/>
        </authorList>
    </citation>
    <scope>NUCLEOTIDE SEQUENCE</scope>
    <source>
        <strain evidence="8">Hildebrandi</strain>
    </source>
</reference>